<dbReference type="Pfam" id="PF16921">
    <property type="entry name" value="Tex_YqgF"/>
    <property type="match status" value="1"/>
</dbReference>
<dbReference type="GO" id="GO:0006139">
    <property type="term" value="P:nucleobase-containing compound metabolic process"/>
    <property type="evidence" value="ECO:0007669"/>
    <property type="project" value="InterPro"/>
</dbReference>
<proteinExistence type="predicted"/>
<dbReference type="GO" id="GO:0003735">
    <property type="term" value="F:structural constituent of ribosome"/>
    <property type="evidence" value="ECO:0007669"/>
    <property type="project" value="TreeGrafter"/>
</dbReference>
<keyword evidence="3" id="KW-1185">Reference proteome</keyword>
<name>A0AAJ7C2X8_CEPCN</name>
<dbReference type="InterPro" id="IPR018974">
    <property type="entry name" value="Tex-like_N"/>
</dbReference>
<dbReference type="InterPro" id="IPR012337">
    <property type="entry name" value="RNaseH-like_sf"/>
</dbReference>
<dbReference type="RefSeq" id="XP_015600200.1">
    <property type="nucleotide sequence ID" value="XM_015744714.2"/>
</dbReference>
<evidence type="ECO:0000259" key="2">
    <source>
        <dbReference type="PROSITE" id="PS50126"/>
    </source>
</evidence>
<dbReference type="SUPFAM" id="SSF158832">
    <property type="entry name" value="Tex N-terminal region-like"/>
    <property type="match status" value="1"/>
</dbReference>
<dbReference type="Gene3D" id="3.30.420.140">
    <property type="entry name" value="YqgF/RNase H-like domain"/>
    <property type="match status" value="1"/>
</dbReference>
<dbReference type="InterPro" id="IPR012340">
    <property type="entry name" value="NA-bd_OB-fold"/>
</dbReference>
<feature type="domain" description="S1 motif" evidence="2">
    <location>
        <begin position="812"/>
        <end position="874"/>
    </location>
</feature>
<dbReference type="Proteomes" id="UP000694920">
    <property type="component" value="Unplaced"/>
</dbReference>
<reference evidence="4" key="1">
    <citation type="submission" date="2025-08" db="UniProtKB">
        <authorList>
            <consortium name="RefSeq"/>
        </authorList>
    </citation>
    <scope>IDENTIFICATION</scope>
</reference>
<dbReference type="GO" id="GO:0003729">
    <property type="term" value="F:mRNA binding"/>
    <property type="evidence" value="ECO:0007669"/>
    <property type="project" value="TreeGrafter"/>
</dbReference>
<dbReference type="Pfam" id="PF09371">
    <property type="entry name" value="Tex_N"/>
    <property type="match status" value="1"/>
</dbReference>
<accession>A0AAJ7C2X8</accession>
<dbReference type="SUPFAM" id="SSF50249">
    <property type="entry name" value="Nucleic acid-binding proteins"/>
    <property type="match status" value="1"/>
</dbReference>
<dbReference type="GeneID" id="107270064"/>
<dbReference type="Gene3D" id="1.10.150.310">
    <property type="entry name" value="Tex RuvX-like domain-like"/>
    <property type="match status" value="1"/>
</dbReference>
<dbReference type="InterPro" id="IPR032639">
    <property type="entry name" value="Tex_YqgF"/>
</dbReference>
<dbReference type="FunFam" id="3.30.420.140:FF:000001">
    <property type="entry name" value="RNA-binding transcriptional accessory protein"/>
    <property type="match status" value="1"/>
</dbReference>
<evidence type="ECO:0000256" key="1">
    <source>
        <dbReference type="SAM" id="MobiDB-lite"/>
    </source>
</evidence>
<evidence type="ECO:0000313" key="4">
    <source>
        <dbReference type="RefSeq" id="XP_015600200.1"/>
    </source>
</evidence>
<sequence>MERQKRRKHKSIIIDITDSEDDTESVVILNDPDYEIDEKPRRKTKEVKRKIKQQDVPSDVICEDMKKNTKNRKRAKNETDSTRERKKIKLAKESIKEPCVPETILPEINLEDNLLTATNQSHSSQLKQFVECRDWTDAEYISDTHNIDIHVATSLVKLFKDDNTIPFIARYRKEMTQGMEPEKLRMIKDSYDRAIAIKSRATKIINAIDKLGKWTPEIHAVVIGARSLHELDDIYSLYKTNSKRSLAERARDVGLGPIADSVLNGLPIAPLSSMINSDQEGLDTEQHIKNGIVHIIADIINKDKTTFTKIRDLRKTVFVKIETTQAKNVQQSSKSLTKDNVDIKKYELYFNFTSMEKCIKPHQILAINRGESQKILSVKMTIPDYFEQELRRHCFAHFSTAFNASDFHRQLLEASFKDAYKRLIKPLVVRRVRLEMNKRAEEASIEVFASNLKDLLLMPPVRGKTILSIDPGFRHGCKIAVVSENGKVLDTATIFPNNQPRNNKQEATKILANLVLKHKTTLIALGNATACRETEMFLTNLIQSGVFNPVDVSYTIVNEAGASIYSCSPEAKSEFPDLDPNLISAVSIARRLQDPLAELIKVDPKHLGIGMYQHDLPEKQLQLTLNQVISETVSFVGVDINTASRSLLKRVAGLNVSKAESIIQRRNEIGVFRNRKQLLKVKGISHKSFEQCAGFIRIIPETANSKLKDANDSLNYLDQTWIHPESYELTNNILKDSKCDIKNLGTQKFIDQINVYAKQGYTILAKKFHTTEATIEIIIKGLTMKKGEDIRIKGEPPVFKKNLRSIDDLSIGVKLSGCVRNITHFGVFVDIGVETNGLIYDKYLRNQILNLGQRVDVRVISIERSRNRIGLELIITHRQRLYYVSQVHLPISPKIDLV</sequence>
<dbReference type="Gene3D" id="1.10.10.650">
    <property type="entry name" value="RuvA domain 2-like"/>
    <property type="match status" value="1"/>
</dbReference>
<dbReference type="SUPFAM" id="SSF53098">
    <property type="entry name" value="Ribonuclease H-like"/>
    <property type="match status" value="1"/>
</dbReference>
<protein>
    <submittedName>
        <fullName evidence="4">S1 RNA-binding domain-containing protein 1</fullName>
    </submittedName>
</protein>
<dbReference type="SMART" id="SM00316">
    <property type="entry name" value="S1"/>
    <property type="match status" value="1"/>
</dbReference>
<dbReference type="InterPro" id="IPR023319">
    <property type="entry name" value="Tex-like_HTH_dom_sf"/>
</dbReference>
<dbReference type="InterPro" id="IPR037027">
    <property type="entry name" value="YqgF/RNaseH-like_dom_sf"/>
</dbReference>
<dbReference type="Pfam" id="PF17674">
    <property type="entry name" value="HHH_9"/>
    <property type="match status" value="1"/>
</dbReference>
<dbReference type="PANTHER" id="PTHR10724:SF10">
    <property type="entry name" value="S1 RNA-BINDING DOMAIN-CONTAINING PROTEIN 1"/>
    <property type="match status" value="1"/>
</dbReference>
<dbReference type="GO" id="GO:0006412">
    <property type="term" value="P:translation"/>
    <property type="evidence" value="ECO:0007669"/>
    <property type="project" value="TreeGrafter"/>
</dbReference>
<dbReference type="PROSITE" id="PS50126">
    <property type="entry name" value="S1"/>
    <property type="match status" value="1"/>
</dbReference>
<dbReference type="InterPro" id="IPR006641">
    <property type="entry name" value="YqgF/RNaseH-like_dom"/>
</dbReference>
<dbReference type="InterPro" id="IPR050437">
    <property type="entry name" value="Ribos_protein_bS1-like"/>
</dbReference>
<dbReference type="AlphaFoldDB" id="A0AAJ7C2X8"/>
<dbReference type="Pfam" id="PF12836">
    <property type="entry name" value="HHH_3"/>
    <property type="match status" value="1"/>
</dbReference>
<evidence type="ECO:0000313" key="3">
    <source>
        <dbReference type="Proteomes" id="UP000694920"/>
    </source>
</evidence>
<dbReference type="InterPro" id="IPR041692">
    <property type="entry name" value="HHH_9"/>
</dbReference>
<dbReference type="KEGG" id="ccin:107270064"/>
<gene>
    <name evidence="4" type="primary">LOC107270064</name>
</gene>
<dbReference type="Pfam" id="PF22706">
    <property type="entry name" value="Tex_central_region"/>
    <property type="match status" value="1"/>
</dbReference>
<feature type="region of interest" description="Disordered" evidence="1">
    <location>
        <begin position="65"/>
        <end position="85"/>
    </location>
</feature>
<organism evidence="3 4">
    <name type="scientific">Cephus cinctus</name>
    <name type="common">Wheat stem sawfly</name>
    <dbReference type="NCBI Taxonomy" id="211228"/>
    <lineage>
        <taxon>Eukaryota</taxon>
        <taxon>Metazoa</taxon>
        <taxon>Ecdysozoa</taxon>
        <taxon>Arthropoda</taxon>
        <taxon>Hexapoda</taxon>
        <taxon>Insecta</taxon>
        <taxon>Pterygota</taxon>
        <taxon>Neoptera</taxon>
        <taxon>Endopterygota</taxon>
        <taxon>Hymenoptera</taxon>
        <taxon>Cephoidea</taxon>
        <taxon>Cephidae</taxon>
        <taxon>Cephus</taxon>
    </lineage>
</organism>
<dbReference type="InterPro" id="IPR003029">
    <property type="entry name" value="S1_domain"/>
</dbReference>
<dbReference type="Gene3D" id="1.10.3500.10">
    <property type="entry name" value="Tex N-terminal region-like"/>
    <property type="match status" value="1"/>
</dbReference>
<dbReference type="InterPro" id="IPR055179">
    <property type="entry name" value="Tex-like_central_region"/>
</dbReference>
<dbReference type="Pfam" id="PF00575">
    <property type="entry name" value="S1"/>
    <property type="match status" value="1"/>
</dbReference>
<dbReference type="SUPFAM" id="SSF47781">
    <property type="entry name" value="RuvA domain 2-like"/>
    <property type="match status" value="2"/>
</dbReference>
<dbReference type="FunFam" id="1.10.10.650:FF:000001">
    <property type="entry name" value="S1 RNA-binding domain 1"/>
    <property type="match status" value="1"/>
</dbReference>
<dbReference type="SMART" id="SM00732">
    <property type="entry name" value="YqgFc"/>
    <property type="match status" value="1"/>
</dbReference>
<dbReference type="PANTHER" id="PTHR10724">
    <property type="entry name" value="30S RIBOSOMAL PROTEIN S1"/>
    <property type="match status" value="1"/>
</dbReference>
<dbReference type="InterPro" id="IPR023323">
    <property type="entry name" value="Tex-like_dom_sf"/>
</dbReference>
<dbReference type="InterPro" id="IPR010994">
    <property type="entry name" value="RuvA_2-like"/>
</dbReference>
<dbReference type="Gene3D" id="2.40.50.140">
    <property type="entry name" value="Nucleic acid-binding proteins"/>
    <property type="match status" value="1"/>
</dbReference>